<evidence type="ECO:0000256" key="2">
    <source>
        <dbReference type="ARBA" id="ARBA00023125"/>
    </source>
</evidence>
<evidence type="ECO:0000313" key="6">
    <source>
        <dbReference type="EMBL" id="GAA4394530.1"/>
    </source>
</evidence>
<evidence type="ECO:0000256" key="4">
    <source>
        <dbReference type="PROSITE-ProRule" id="PRU00335"/>
    </source>
</evidence>
<evidence type="ECO:0000313" key="7">
    <source>
        <dbReference type="Proteomes" id="UP001500635"/>
    </source>
</evidence>
<dbReference type="RefSeq" id="WP_344996489.1">
    <property type="nucleotide sequence ID" value="NZ_BAABFR010000038.1"/>
</dbReference>
<evidence type="ECO:0000259" key="5">
    <source>
        <dbReference type="PROSITE" id="PS50977"/>
    </source>
</evidence>
<dbReference type="InterPro" id="IPR036271">
    <property type="entry name" value="Tet_transcr_reg_TetR-rel_C_sf"/>
</dbReference>
<comment type="caution">
    <text evidence="6">The sequence shown here is derived from an EMBL/GenBank/DDBJ whole genome shotgun (WGS) entry which is preliminary data.</text>
</comment>
<reference evidence="7" key="1">
    <citation type="journal article" date="2019" name="Int. J. Syst. Evol. Microbiol.">
        <title>The Global Catalogue of Microorganisms (GCM) 10K type strain sequencing project: providing services to taxonomists for standard genome sequencing and annotation.</title>
        <authorList>
            <consortium name="The Broad Institute Genomics Platform"/>
            <consortium name="The Broad Institute Genome Sequencing Center for Infectious Disease"/>
            <person name="Wu L."/>
            <person name="Ma J."/>
        </authorList>
    </citation>
    <scope>NUCLEOTIDE SEQUENCE [LARGE SCALE GENOMIC DNA]</scope>
    <source>
        <strain evidence="7">JCM 17688</strain>
    </source>
</reference>
<keyword evidence="1" id="KW-0805">Transcription regulation</keyword>
<keyword evidence="7" id="KW-1185">Reference proteome</keyword>
<proteinExistence type="predicted"/>
<evidence type="ECO:0000256" key="1">
    <source>
        <dbReference type="ARBA" id="ARBA00023015"/>
    </source>
</evidence>
<dbReference type="EMBL" id="BAABFR010000038">
    <property type="protein sequence ID" value="GAA4394530.1"/>
    <property type="molecule type" value="Genomic_DNA"/>
</dbReference>
<dbReference type="PANTHER" id="PTHR30055">
    <property type="entry name" value="HTH-TYPE TRANSCRIPTIONAL REGULATOR RUTR"/>
    <property type="match status" value="1"/>
</dbReference>
<keyword evidence="3" id="KW-0804">Transcription</keyword>
<organism evidence="6 7">
    <name type="scientific">Tsukamurella soli</name>
    <dbReference type="NCBI Taxonomy" id="644556"/>
    <lineage>
        <taxon>Bacteria</taxon>
        <taxon>Bacillati</taxon>
        <taxon>Actinomycetota</taxon>
        <taxon>Actinomycetes</taxon>
        <taxon>Mycobacteriales</taxon>
        <taxon>Tsukamurellaceae</taxon>
        <taxon>Tsukamurella</taxon>
    </lineage>
</organism>
<dbReference type="InterPro" id="IPR009057">
    <property type="entry name" value="Homeodomain-like_sf"/>
</dbReference>
<dbReference type="SUPFAM" id="SSF48498">
    <property type="entry name" value="Tetracyclin repressor-like, C-terminal domain"/>
    <property type="match status" value="1"/>
</dbReference>
<gene>
    <name evidence="6" type="ORF">GCM10023147_26700</name>
</gene>
<keyword evidence="2 4" id="KW-0238">DNA-binding</keyword>
<dbReference type="GO" id="GO:0003677">
    <property type="term" value="F:DNA binding"/>
    <property type="evidence" value="ECO:0007669"/>
    <property type="project" value="UniProtKB-KW"/>
</dbReference>
<dbReference type="Proteomes" id="UP001500635">
    <property type="component" value="Unassembled WGS sequence"/>
</dbReference>
<dbReference type="PANTHER" id="PTHR30055:SF234">
    <property type="entry name" value="HTH-TYPE TRANSCRIPTIONAL REGULATOR BETI"/>
    <property type="match status" value="1"/>
</dbReference>
<evidence type="ECO:0000256" key="3">
    <source>
        <dbReference type="ARBA" id="ARBA00023163"/>
    </source>
</evidence>
<accession>A0ABP8JR91</accession>
<dbReference type="InterPro" id="IPR050109">
    <property type="entry name" value="HTH-type_TetR-like_transc_reg"/>
</dbReference>
<feature type="DNA-binding region" description="H-T-H motif" evidence="4">
    <location>
        <begin position="31"/>
        <end position="50"/>
    </location>
</feature>
<feature type="domain" description="HTH tetR-type" evidence="5">
    <location>
        <begin position="9"/>
        <end position="68"/>
    </location>
</feature>
<name>A0ABP8JR91_9ACTN</name>
<dbReference type="Pfam" id="PF00440">
    <property type="entry name" value="TetR_N"/>
    <property type="match status" value="1"/>
</dbReference>
<dbReference type="Gene3D" id="1.10.357.10">
    <property type="entry name" value="Tetracycline Repressor, domain 2"/>
    <property type="match status" value="1"/>
</dbReference>
<sequence length="186" mass="19853">MAKSPALQDRTAGTILEHAARVLAEQRDAASLADIAQAAGVARSTLYRYFPNREALLQALARRAMDELRGRIREAQLDTLPVAEALARITRGFIATGAEYVALAYLAPTPPDAATAQINEPVLRLLERGIDDGTLRNDLPAHTLLDIYGDLIQGAITRAARDREGVEPTSAAILAVFLDGALATGV</sequence>
<dbReference type="InterPro" id="IPR001647">
    <property type="entry name" value="HTH_TetR"/>
</dbReference>
<dbReference type="PRINTS" id="PR00455">
    <property type="entry name" value="HTHTETR"/>
</dbReference>
<dbReference type="PROSITE" id="PS50977">
    <property type="entry name" value="HTH_TETR_2"/>
    <property type="match status" value="1"/>
</dbReference>
<protein>
    <submittedName>
        <fullName evidence="6">LacI family DNA-binding transcriptional regulator</fullName>
    </submittedName>
</protein>
<dbReference type="SUPFAM" id="SSF46689">
    <property type="entry name" value="Homeodomain-like"/>
    <property type="match status" value="1"/>
</dbReference>